<dbReference type="PROSITE" id="PS00211">
    <property type="entry name" value="ABC_TRANSPORTER_1"/>
    <property type="match status" value="1"/>
</dbReference>
<dbReference type="GO" id="GO:0022857">
    <property type="term" value="F:transmembrane transporter activity"/>
    <property type="evidence" value="ECO:0007669"/>
    <property type="project" value="TreeGrafter"/>
</dbReference>
<dbReference type="Gene3D" id="3.40.50.300">
    <property type="entry name" value="P-loop containing nucleotide triphosphate hydrolases"/>
    <property type="match status" value="1"/>
</dbReference>
<dbReference type="GO" id="GO:0051301">
    <property type="term" value="P:cell division"/>
    <property type="evidence" value="ECO:0007669"/>
    <property type="project" value="UniProtKB-KW"/>
</dbReference>
<evidence type="ECO:0000259" key="6">
    <source>
        <dbReference type="PROSITE" id="PS50893"/>
    </source>
</evidence>
<name>A0A1I2VNG7_9SPHI</name>
<evidence type="ECO:0000313" key="7">
    <source>
        <dbReference type="EMBL" id="SFG89959.1"/>
    </source>
</evidence>
<dbReference type="GO" id="GO:0005524">
    <property type="term" value="F:ATP binding"/>
    <property type="evidence" value="ECO:0007669"/>
    <property type="project" value="UniProtKB-KW"/>
</dbReference>
<dbReference type="InterPro" id="IPR027417">
    <property type="entry name" value="P-loop_NTPase"/>
</dbReference>
<dbReference type="SUPFAM" id="SSF52540">
    <property type="entry name" value="P-loop containing nucleoside triphosphate hydrolases"/>
    <property type="match status" value="1"/>
</dbReference>
<dbReference type="InterPro" id="IPR025662">
    <property type="entry name" value="Sigma_54_int_dom_ATP-bd_1"/>
</dbReference>
<feature type="domain" description="ABC transporter" evidence="6">
    <location>
        <begin position="7"/>
        <end position="226"/>
    </location>
</feature>
<evidence type="ECO:0000256" key="4">
    <source>
        <dbReference type="ARBA" id="ARBA00022741"/>
    </source>
</evidence>
<dbReference type="PANTHER" id="PTHR24220">
    <property type="entry name" value="IMPORT ATP-BINDING PROTEIN"/>
    <property type="match status" value="1"/>
</dbReference>
<dbReference type="PROSITE" id="PS50893">
    <property type="entry name" value="ABC_TRANSPORTER_2"/>
    <property type="match status" value="1"/>
</dbReference>
<gene>
    <name evidence="7" type="ORF">SAMN04489864_103113</name>
</gene>
<dbReference type="InterPro" id="IPR015854">
    <property type="entry name" value="ABC_transpr_LolD-like"/>
</dbReference>
<comment type="similarity">
    <text evidence="2">Belongs to the ABC transporter superfamily.</text>
</comment>
<evidence type="ECO:0000256" key="5">
    <source>
        <dbReference type="ARBA" id="ARBA00022840"/>
    </source>
</evidence>
<sequence length="227" mass="25404">MAGHSVINLQNVDVYQQKHLVLANVNLNIEKGEFVFLIGQTGSGKSSLLKIIYGDLHIGNGNGKVADFDLKNLADKEVPYLRRKLGIVFQDFQLLSDRTIEKNLEFVLKATGWNDENLINERIKDVLDKVGLRSKIKKMPHEISGGEQQRIVIARALLNNPEIILADEPTGNLDPETSEEIVLLLKQISQSGTAVLMATHDYHIIRTFPSRIIKCEGGRMHEDAQIS</sequence>
<dbReference type="EMBL" id="FOPP01000003">
    <property type="protein sequence ID" value="SFG89959.1"/>
    <property type="molecule type" value="Genomic_DNA"/>
</dbReference>
<proteinExistence type="inferred from homology"/>
<dbReference type="InterPro" id="IPR003439">
    <property type="entry name" value="ABC_transporter-like_ATP-bd"/>
</dbReference>
<evidence type="ECO:0000313" key="8">
    <source>
        <dbReference type="Proteomes" id="UP000199666"/>
    </source>
</evidence>
<dbReference type="Proteomes" id="UP000199666">
    <property type="component" value="Unassembled WGS sequence"/>
</dbReference>
<evidence type="ECO:0000256" key="1">
    <source>
        <dbReference type="ARBA" id="ARBA00002579"/>
    </source>
</evidence>
<comment type="function">
    <text evidence="1">Part of the ABC transporter FtsEX involved in cellular division. Important for assembly or stability of the septal ring.</text>
</comment>
<reference evidence="7 8" key="1">
    <citation type="submission" date="2016-10" db="EMBL/GenBank/DDBJ databases">
        <authorList>
            <person name="de Groot N.N."/>
        </authorList>
    </citation>
    <scope>NUCLEOTIDE SEQUENCE [LARGE SCALE GENOMIC DNA]</scope>
    <source>
        <strain evidence="7 8">DSM 18684</strain>
    </source>
</reference>
<protein>
    <recommendedName>
        <fullName evidence="3">Cell division ATP-binding protein FtsE</fullName>
    </recommendedName>
</protein>
<dbReference type="PROSITE" id="PS00675">
    <property type="entry name" value="SIGMA54_INTERACT_1"/>
    <property type="match status" value="1"/>
</dbReference>
<dbReference type="SMART" id="SM00382">
    <property type="entry name" value="AAA"/>
    <property type="match status" value="1"/>
</dbReference>
<dbReference type="Pfam" id="PF00005">
    <property type="entry name" value="ABC_tran"/>
    <property type="match status" value="1"/>
</dbReference>
<evidence type="ECO:0000256" key="3">
    <source>
        <dbReference type="ARBA" id="ARBA00020019"/>
    </source>
</evidence>
<evidence type="ECO:0000256" key="2">
    <source>
        <dbReference type="ARBA" id="ARBA00005417"/>
    </source>
</evidence>
<accession>A0A1I2VNG7</accession>
<dbReference type="GO" id="GO:0016887">
    <property type="term" value="F:ATP hydrolysis activity"/>
    <property type="evidence" value="ECO:0007669"/>
    <property type="project" value="InterPro"/>
</dbReference>
<dbReference type="AlphaFoldDB" id="A0A1I2VNG7"/>
<keyword evidence="7" id="KW-0131">Cell cycle</keyword>
<keyword evidence="4" id="KW-0547">Nucleotide-binding</keyword>
<dbReference type="InterPro" id="IPR017871">
    <property type="entry name" value="ABC_transporter-like_CS"/>
</dbReference>
<organism evidence="7 8">
    <name type="scientific">Pedobacter insulae</name>
    <dbReference type="NCBI Taxonomy" id="414048"/>
    <lineage>
        <taxon>Bacteria</taxon>
        <taxon>Pseudomonadati</taxon>
        <taxon>Bacteroidota</taxon>
        <taxon>Sphingobacteriia</taxon>
        <taxon>Sphingobacteriales</taxon>
        <taxon>Sphingobacteriaceae</taxon>
        <taxon>Pedobacter</taxon>
    </lineage>
</organism>
<dbReference type="OrthoDB" id="9782239at2"/>
<dbReference type="GO" id="GO:0005886">
    <property type="term" value="C:plasma membrane"/>
    <property type="evidence" value="ECO:0007669"/>
    <property type="project" value="UniProtKB-ARBA"/>
</dbReference>
<dbReference type="PANTHER" id="PTHR24220:SF470">
    <property type="entry name" value="CELL DIVISION ATP-BINDING PROTEIN FTSE"/>
    <property type="match status" value="1"/>
</dbReference>
<keyword evidence="7" id="KW-0132">Cell division</keyword>
<dbReference type="STRING" id="414048.SAMN04489864_103113"/>
<dbReference type="RefSeq" id="WP_090992633.1">
    <property type="nucleotide sequence ID" value="NZ_FOPP01000003.1"/>
</dbReference>
<keyword evidence="8" id="KW-1185">Reference proteome</keyword>
<keyword evidence="5 7" id="KW-0067">ATP-binding</keyword>
<dbReference type="FunFam" id="3.40.50.300:FF:000056">
    <property type="entry name" value="Cell division ATP-binding protein FtsE"/>
    <property type="match status" value="1"/>
</dbReference>
<dbReference type="InterPro" id="IPR003593">
    <property type="entry name" value="AAA+_ATPase"/>
</dbReference>